<dbReference type="InterPro" id="IPR000182">
    <property type="entry name" value="GNAT_dom"/>
</dbReference>
<dbReference type="Gene3D" id="3.40.630.30">
    <property type="match status" value="1"/>
</dbReference>
<reference evidence="2" key="1">
    <citation type="submission" date="2019-11" db="EMBL/GenBank/DDBJ databases">
        <title>Microbial mats filling the niche in hypersaline microbial mats.</title>
        <authorList>
            <person name="Wong H.L."/>
            <person name="Macleod F.I."/>
            <person name="White R.A. III"/>
            <person name="Burns B.P."/>
        </authorList>
    </citation>
    <scope>NUCLEOTIDE SEQUENCE</scope>
    <source>
        <strain evidence="2">Rbin_158</strain>
    </source>
</reference>
<dbReference type="EMBL" id="WJJP01000094">
    <property type="protein sequence ID" value="MBD3323552.1"/>
    <property type="molecule type" value="Genomic_DNA"/>
</dbReference>
<name>A0A9D5JSP9_9BACT</name>
<proteinExistence type="predicted"/>
<comment type="caution">
    <text evidence="2">The sequence shown here is derived from an EMBL/GenBank/DDBJ whole genome shotgun (WGS) entry which is preliminary data.</text>
</comment>
<dbReference type="CDD" id="cd04301">
    <property type="entry name" value="NAT_SF"/>
    <property type="match status" value="1"/>
</dbReference>
<dbReference type="InterPro" id="IPR016181">
    <property type="entry name" value="Acyl_CoA_acyltransferase"/>
</dbReference>
<feature type="domain" description="N-acetyltransferase" evidence="1">
    <location>
        <begin position="6"/>
        <end position="159"/>
    </location>
</feature>
<dbReference type="PROSITE" id="PS51186">
    <property type="entry name" value="GNAT"/>
    <property type="match status" value="1"/>
</dbReference>
<accession>A0A9D5JSP9</accession>
<gene>
    <name evidence="2" type="ORF">GF339_03145</name>
</gene>
<evidence type="ECO:0000259" key="1">
    <source>
        <dbReference type="PROSITE" id="PS51186"/>
    </source>
</evidence>
<evidence type="ECO:0000313" key="3">
    <source>
        <dbReference type="Proteomes" id="UP000649604"/>
    </source>
</evidence>
<organism evidence="2 3">
    <name type="scientific">candidate division KSB3 bacterium</name>
    <dbReference type="NCBI Taxonomy" id="2044937"/>
    <lineage>
        <taxon>Bacteria</taxon>
        <taxon>candidate division KSB3</taxon>
    </lineage>
</organism>
<dbReference type="SUPFAM" id="SSF55729">
    <property type="entry name" value="Acyl-CoA N-acyltransferases (Nat)"/>
    <property type="match status" value="1"/>
</dbReference>
<dbReference type="AlphaFoldDB" id="A0A9D5JSP9"/>
<protein>
    <submittedName>
        <fullName evidence="2">GNAT family N-acetyltransferase</fullName>
    </submittedName>
</protein>
<dbReference type="InterPro" id="IPR052777">
    <property type="entry name" value="Acetyltransferase_Enz"/>
</dbReference>
<evidence type="ECO:0000313" key="2">
    <source>
        <dbReference type="EMBL" id="MBD3323552.1"/>
    </source>
</evidence>
<dbReference type="Pfam" id="PF00583">
    <property type="entry name" value="Acetyltransf_1"/>
    <property type="match status" value="1"/>
</dbReference>
<dbReference type="GO" id="GO:0016747">
    <property type="term" value="F:acyltransferase activity, transferring groups other than amino-acyl groups"/>
    <property type="evidence" value="ECO:0007669"/>
    <property type="project" value="InterPro"/>
</dbReference>
<dbReference type="Proteomes" id="UP000649604">
    <property type="component" value="Unassembled WGS sequence"/>
</dbReference>
<sequence>MEPLCIDIREARSTEDLEHIRRLFQEYAENLSIDLSFQAFETELATLPGTYALPGGSLLLAEYHGQPIGCVALRTLEVGIGEIKRLYVVPAYRGRGVARRLMQTVLARARKSGFSQVRLDTLADMDAARSLYTSLGFREIPPYYHNPMAGAVYMELRLSDALDAAMKRR</sequence>
<dbReference type="PANTHER" id="PTHR43305:SF1">
    <property type="entry name" value="FAMILY N-ACETYLTRANSFERASE, PUTATIVE (AFU_ORTHOLOGUE AFUA_2G01380)-RELATED"/>
    <property type="match status" value="1"/>
</dbReference>
<dbReference type="PANTHER" id="PTHR43305">
    <property type="entry name" value="FAMILY N-ACETYLTRANSFERASE, PUTATIVE (AFU_ORTHOLOGUE AFUA_2G01380)-RELATED"/>
    <property type="match status" value="1"/>
</dbReference>